<feature type="region of interest" description="Disordered" evidence="1">
    <location>
        <begin position="79"/>
        <end position="98"/>
    </location>
</feature>
<dbReference type="EMBL" id="JAZHXJ010002417">
    <property type="protein sequence ID" value="KAL1838838.1"/>
    <property type="molecule type" value="Genomic_DNA"/>
</dbReference>
<evidence type="ECO:0000313" key="3">
    <source>
        <dbReference type="Proteomes" id="UP001586593"/>
    </source>
</evidence>
<gene>
    <name evidence="2" type="ORF">VTK73DRAFT_4220</name>
</gene>
<organism evidence="2 3">
    <name type="scientific">Phialemonium thermophilum</name>
    <dbReference type="NCBI Taxonomy" id="223376"/>
    <lineage>
        <taxon>Eukaryota</taxon>
        <taxon>Fungi</taxon>
        <taxon>Dikarya</taxon>
        <taxon>Ascomycota</taxon>
        <taxon>Pezizomycotina</taxon>
        <taxon>Sordariomycetes</taxon>
        <taxon>Sordariomycetidae</taxon>
        <taxon>Cephalothecales</taxon>
        <taxon>Cephalothecaceae</taxon>
        <taxon>Phialemonium</taxon>
    </lineage>
</organism>
<accession>A0ABR3VAH9</accession>
<name>A0ABR3VAH9_9PEZI</name>
<dbReference type="Proteomes" id="UP001586593">
    <property type="component" value="Unassembled WGS sequence"/>
</dbReference>
<proteinExistence type="predicted"/>
<evidence type="ECO:0008006" key="4">
    <source>
        <dbReference type="Google" id="ProtNLM"/>
    </source>
</evidence>
<reference evidence="2 3" key="1">
    <citation type="journal article" date="2024" name="Commun. Biol.">
        <title>Comparative genomic analysis of thermophilic fungi reveals convergent evolutionary adaptations and gene losses.</title>
        <authorList>
            <person name="Steindorff A.S."/>
            <person name="Aguilar-Pontes M.V."/>
            <person name="Robinson A.J."/>
            <person name="Andreopoulos B."/>
            <person name="LaButti K."/>
            <person name="Kuo A."/>
            <person name="Mondo S."/>
            <person name="Riley R."/>
            <person name="Otillar R."/>
            <person name="Haridas S."/>
            <person name="Lipzen A."/>
            <person name="Grimwood J."/>
            <person name="Schmutz J."/>
            <person name="Clum A."/>
            <person name="Reid I.D."/>
            <person name="Moisan M.C."/>
            <person name="Butler G."/>
            <person name="Nguyen T.T.M."/>
            <person name="Dewar K."/>
            <person name="Conant G."/>
            <person name="Drula E."/>
            <person name="Henrissat B."/>
            <person name="Hansel C."/>
            <person name="Singer S."/>
            <person name="Hutchinson M.I."/>
            <person name="de Vries R.P."/>
            <person name="Natvig D.O."/>
            <person name="Powell A.J."/>
            <person name="Tsang A."/>
            <person name="Grigoriev I.V."/>
        </authorList>
    </citation>
    <scope>NUCLEOTIDE SEQUENCE [LARGE SCALE GENOMIC DNA]</scope>
    <source>
        <strain evidence="2 3">ATCC 24622</strain>
    </source>
</reference>
<sequence>MPAFWSAISSSVSPRKDWWSRPILAMTVTALCGSQLVASSRPPRPTSTTPYSTFSRRNTSNAVAVSSSNSVAPTRSSRSLAWTSVSTSRNRASDTGCPFTSMQSQRSIRWGEAHIEPLPLVPATWMAFQVCGVFCSRRPMRASPRSIMVVPSFACAGQSNRPWGEGEGGSRRVRSYRTRP</sequence>
<protein>
    <recommendedName>
        <fullName evidence="4">Secreted protein</fullName>
    </recommendedName>
</protein>
<comment type="caution">
    <text evidence="2">The sequence shown here is derived from an EMBL/GenBank/DDBJ whole genome shotgun (WGS) entry which is preliminary data.</text>
</comment>
<feature type="compositionally biased region" description="Polar residues" evidence="1">
    <location>
        <begin position="79"/>
        <end position="90"/>
    </location>
</feature>
<feature type="compositionally biased region" description="Basic residues" evidence="1">
    <location>
        <begin position="171"/>
        <end position="180"/>
    </location>
</feature>
<feature type="region of interest" description="Disordered" evidence="1">
    <location>
        <begin position="160"/>
        <end position="180"/>
    </location>
</feature>
<keyword evidence="3" id="KW-1185">Reference proteome</keyword>
<evidence type="ECO:0000256" key="1">
    <source>
        <dbReference type="SAM" id="MobiDB-lite"/>
    </source>
</evidence>
<evidence type="ECO:0000313" key="2">
    <source>
        <dbReference type="EMBL" id="KAL1838838.1"/>
    </source>
</evidence>